<evidence type="ECO:0000256" key="10">
    <source>
        <dbReference type="ARBA" id="ARBA00045874"/>
    </source>
</evidence>
<dbReference type="EMBL" id="JASPKZ010000030">
    <property type="protein sequence ID" value="KAJ9601227.1"/>
    <property type="molecule type" value="Genomic_DNA"/>
</dbReference>
<evidence type="ECO:0000256" key="3">
    <source>
        <dbReference type="ARBA" id="ARBA00004922"/>
    </source>
</evidence>
<keyword evidence="9" id="KW-0325">Glycoprotein</keyword>
<evidence type="ECO:0000256" key="8">
    <source>
        <dbReference type="ARBA" id="ARBA00022824"/>
    </source>
</evidence>
<dbReference type="Pfam" id="PF06427">
    <property type="entry name" value="UDP-g_GGTase"/>
    <property type="match status" value="1"/>
</dbReference>
<protein>
    <recommendedName>
        <fullName evidence="20">UDP-glucose:glycoprotein glucosyltransferase</fullName>
    </recommendedName>
</protein>
<evidence type="ECO:0000259" key="15">
    <source>
        <dbReference type="Pfam" id="PF18402"/>
    </source>
</evidence>
<evidence type="ECO:0000259" key="16">
    <source>
        <dbReference type="Pfam" id="PF18403"/>
    </source>
</evidence>
<organism evidence="18 19">
    <name type="scientific">Diploptera punctata</name>
    <name type="common">Pacific beetle cockroach</name>
    <dbReference type="NCBI Taxonomy" id="6984"/>
    <lineage>
        <taxon>Eukaryota</taxon>
        <taxon>Metazoa</taxon>
        <taxon>Ecdysozoa</taxon>
        <taxon>Arthropoda</taxon>
        <taxon>Hexapoda</taxon>
        <taxon>Insecta</taxon>
        <taxon>Pterygota</taxon>
        <taxon>Neoptera</taxon>
        <taxon>Polyneoptera</taxon>
        <taxon>Dictyoptera</taxon>
        <taxon>Blattodea</taxon>
        <taxon>Blaberoidea</taxon>
        <taxon>Blaberidae</taxon>
        <taxon>Diplopterinae</taxon>
        <taxon>Diploptera</taxon>
    </lineage>
</organism>
<evidence type="ECO:0000259" key="17">
    <source>
        <dbReference type="Pfam" id="PF18404"/>
    </source>
</evidence>
<dbReference type="Pfam" id="PF18401">
    <property type="entry name" value="Thioredoxin_13"/>
    <property type="match status" value="1"/>
</dbReference>
<dbReference type="Gene3D" id="3.90.550.10">
    <property type="entry name" value="Spore Coat Polysaccharide Biosynthesis Protein SpsA, Chain A"/>
    <property type="match status" value="1"/>
</dbReference>
<dbReference type="InterPro" id="IPR029044">
    <property type="entry name" value="Nucleotide-diphossugar_trans"/>
</dbReference>
<accession>A0AAD8ETM0</accession>
<dbReference type="GO" id="GO:0051082">
    <property type="term" value="F:unfolded protein binding"/>
    <property type="evidence" value="ECO:0007669"/>
    <property type="project" value="TreeGrafter"/>
</dbReference>
<comment type="subcellular location">
    <subcellularLocation>
        <location evidence="2">Endoplasmic reticulum lumen</location>
    </subcellularLocation>
</comment>
<dbReference type="CDD" id="cd06432">
    <property type="entry name" value="GT8_HUGT1_C_like"/>
    <property type="match status" value="1"/>
</dbReference>
<dbReference type="PANTHER" id="PTHR11226:SF0">
    <property type="entry name" value="UDP-GLUCOSE:GLYCOPROTEIN GLUCOSYLTRANSFERASE"/>
    <property type="match status" value="1"/>
</dbReference>
<dbReference type="GO" id="GO:0003980">
    <property type="term" value="F:UDP-glucose:glycoprotein glucosyltransferase activity"/>
    <property type="evidence" value="ECO:0007669"/>
    <property type="project" value="InterPro"/>
</dbReference>
<dbReference type="Proteomes" id="UP001233999">
    <property type="component" value="Unassembled WGS sequence"/>
</dbReference>
<evidence type="ECO:0000256" key="12">
    <source>
        <dbReference type="SAM" id="MobiDB-lite"/>
    </source>
</evidence>
<evidence type="ECO:0000313" key="18">
    <source>
        <dbReference type="EMBL" id="KAJ9601227.1"/>
    </source>
</evidence>
<dbReference type="InterPro" id="IPR040693">
    <property type="entry name" value="UGGT_TRXL_1"/>
</dbReference>
<keyword evidence="7" id="KW-0732">Signal</keyword>
<evidence type="ECO:0000256" key="7">
    <source>
        <dbReference type="ARBA" id="ARBA00022729"/>
    </source>
</evidence>
<dbReference type="Pfam" id="PF18402">
    <property type="entry name" value="Thioredoxin_14"/>
    <property type="match status" value="1"/>
</dbReference>
<reference evidence="18" key="1">
    <citation type="journal article" date="2023" name="IScience">
        <title>Live-bearing cockroach genome reveals convergent evolutionary mechanisms linked to viviparity in insects and beyond.</title>
        <authorList>
            <person name="Fouks B."/>
            <person name="Harrison M.C."/>
            <person name="Mikhailova A.A."/>
            <person name="Marchal E."/>
            <person name="English S."/>
            <person name="Carruthers M."/>
            <person name="Jennings E.C."/>
            <person name="Chiamaka E.L."/>
            <person name="Frigard R.A."/>
            <person name="Pippel M."/>
            <person name="Attardo G.M."/>
            <person name="Benoit J.B."/>
            <person name="Bornberg-Bauer E."/>
            <person name="Tobe S.S."/>
        </authorList>
    </citation>
    <scope>NUCLEOTIDE SEQUENCE</scope>
    <source>
        <strain evidence="18">Stay&amp;Tobe</strain>
    </source>
</reference>
<comment type="function">
    <text evidence="10">Recognizes glycoproteins with minor folding defects. Reglucosylates single N-glycans near the misfolded part of the protein, thus providing quality control for protein folding in the endoplasmic reticulum. Reglucosylated proteins are recognized by calreticulin for recycling to the endoplasmic reticulum and refolding or degradation.</text>
</comment>
<dbReference type="SUPFAM" id="SSF53448">
    <property type="entry name" value="Nucleotide-diphospho-sugar transferases"/>
    <property type="match status" value="1"/>
</dbReference>
<name>A0AAD8ETM0_DIPPU</name>
<feature type="domain" description="UGGT thioredoxin-like" evidence="14">
    <location>
        <begin position="322"/>
        <end position="450"/>
    </location>
</feature>
<feature type="compositionally biased region" description="Acidic residues" evidence="12">
    <location>
        <begin position="282"/>
        <end position="291"/>
    </location>
</feature>
<comment type="cofactor">
    <cofactor evidence="1">
        <name>Ca(2+)</name>
        <dbReference type="ChEBI" id="CHEBI:29108"/>
    </cofactor>
</comment>
<feature type="non-terminal residue" evidence="18">
    <location>
        <position position="1572"/>
    </location>
</feature>
<keyword evidence="6" id="KW-0808">Transferase</keyword>
<proteinExistence type="inferred from homology"/>
<comment type="pathway">
    <text evidence="3">Protein modification; protein glycosylation.</text>
</comment>
<feature type="compositionally biased region" description="Basic and acidic residues" evidence="12">
    <location>
        <begin position="268"/>
        <end position="281"/>
    </location>
</feature>
<dbReference type="GO" id="GO:0005788">
    <property type="term" value="C:endoplasmic reticulum lumen"/>
    <property type="evidence" value="ECO:0007669"/>
    <property type="project" value="UniProtKB-SubCell"/>
</dbReference>
<dbReference type="InterPro" id="IPR040525">
    <property type="entry name" value="UGGT_TRXL_4"/>
</dbReference>
<evidence type="ECO:0000256" key="11">
    <source>
        <dbReference type="ARBA" id="ARBA00048456"/>
    </source>
</evidence>
<dbReference type="PANTHER" id="PTHR11226">
    <property type="entry name" value="UDP-GLUCOSE GLYCOPROTEIN:GLUCOSYLTRANSFERASE"/>
    <property type="match status" value="1"/>
</dbReference>
<dbReference type="Pfam" id="PF18403">
    <property type="entry name" value="Thioredoxin_15"/>
    <property type="match status" value="1"/>
</dbReference>
<evidence type="ECO:0000259" key="13">
    <source>
        <dbReference type="Pfam" id="PF18400"/>
    </source>
</evidence>
<dbReference type="InterPro" id="IPR040692">
    <property type="entry name" value="UGGT_TRXL_3"/>
</dbReference>
<comment type="caution">
    <text evidence="18">The sequence shown here is derived from an EMBL/GenBank/DDBJ whole genome shotgun (WGS) entry which is preliminary data.</text>
</comment>
<evidence type="ECO:0000256" key="6">
    <source>
        <dbReference type="ARBA" id="ARBA00022679"/>
    </source>
</evidence>
<comment type="similarity">
    <text evidence="4">Belongs to the glycosyltransferase 8 family.</text>
</comment>
<evidence type="ECO:0000259" key="14">
    <source>
        <dbReference type="Pfam" id="PF18401"/>
    </source>
</evidence>
<dbReference type="InterPro" id="IPR009448">
    <property type="entry name" value="UDP-g_GGtrans"/>
</dbReference>
<reference evidence="18" key="2">
    <citation type="submission" date="2023-05" db="EMBL/GenBank/DDBJ databases">
        <authorList>
            <person name="Fouks B."/>
        </authorList>
    </citation>
    <scope>NUCLEOTIDE SEQUENCE</scope>
    <source>
        <strain evidence="18">Stay&amp;Tobe</strain>
        <tissue evidence="18">Testes</tissue>
    </source>
</reference>
<sequence length="1572" mass="178644">WRRCKLHIFLARQVILPLFDNNNYSPKMQLLVLGILVLLYSGAGDASKQKGKSVTTLIEAKWEVTPLVFEVAEYLADENAEYLWEYVDAVCALKPALADLESDRYRYEQAVDVAGFMITPAQVSVLKLALSLHIYSPKVEMYSQMALERGVTSLSCPIVADVGGKLTCCTEEMKKFISQKLGDGSSHVETFGLDHHFPGSQNNSLTVILYGELGTPEFAKFHQLLKTYAIKGDIDYVIRHYVKERPNKRVRLSGYGVELQIKSTEYKVQDDTQVKGDKSEESPEQDEEDDEIEGFNFSRLKQLYPDMRENLDKLRLHLIESSNEMAPLKVWQVQELSLQAAERIMNSPKEEALKVLTNTAQNFPLQARSLVRTVVKEDLKQEIKRNQEMFSSSLNLQSSDTALFVNGMFFDLDVIDVISLLEVIRQELRVMEGLHKIGIRDPYMRSLLSLDFSSGSSSTPEYAIDIRDTAVMWINDIEHDKQYRRWSDSLMELLRPTFPGMLRSVRRNLYNLVILANPAKKEAKPLLKLAESFYVHTAPLRIGLVFAVNPDQSVSGQMDAGVALLNAFNYVSDVKDAYHGLSFITDVYATLKEDRDIEVEDVISLLRTKYRSADVDEIFGEDSEYDTGRRLARDFVERSGFRKMPQALINGIPIGEKHLNGEDFEEAVLSEIMNQTPLYQKAVYKGEFTESDSALDFIMNQPNVMPRLNDRVLSQDKSQYLDVTGQSLAEEVPLALQTFSSLSPRDKTATMIDRGLVYYKRKHTDKSPHVITHWVVTNLATKDGRQLLLQALDQMRSSGSIRVGVLLNPSSNGQFDRIDALVLAAPRVLQPSHAREYINAVLSDDNLVNAINSGNKNVEDISVPGVDASGLTDELEKLDLELMKVHQAYCQKVLNIPAGSRAIVTNGRILGPLEETEKFTLDDFSLLERYSLNNYGDKIMQTIKKNNIEIEDDSSDALQNSDVLMQAVALLVSRPQTRSRFEIPVHTDIHSVVKLPPHNASEPAFDLAVIVDPVSRGAQRVGPILSVLQEVLNCHIKVYLNCVEKNSDMPLKSFYRFVLEPEIHFTSDGRQTSGPMARFANMPTSPLLTQNMQVPENWLVESVRSPYDLDNIRLEDVDSVVHSEFELEYLLLEGHCFEATMGNPPRGLQITLGTETQPVVVDTIVMANLGYFQLKANPGAWLLRLRQGRSADIFDIVSHDGSDTPANSTDIKVLISSFRSHVLKLKVAKKPDKMHMDLLADDADPNSGIWNSITSTFGGSKQSDDDGDETINIFSLASGHLYERFIRIMMMSVLKHTSSPVKFWFLKNYLSPTFKDFLPHMAKEYGFEYELVQYKWPRWLHQQTEKQRIIWGYKILFLDVLFPLDVKKIIFVDADQVVRADMKELRDLDLGGAPYGYTPFCDSRTEMDGFRFWKQGYWRNHLQGRRYHISALYIVDLRRFRRIAAGDRLRGQYQALSQDPNSLSNLDQDLPNNMIHQVAIKSLPQEWLWCETWCDDASKQYAKTIDLCNNPLTKEAKLTAAMRIVSEWKDYDLEIKRLQNKIDGNQSEEDIFSSPHLSIEKKSDGHDPHSEL</sequence>
<feature type="domain" description="Glucosyltransferase 24 catalytic" evidence="17">
    <location>
        <begin position="1271"/>
        <end position="1537"/>
    </location>
</feature>
<dbReference type="FunFam" id="3.90.550.10:FF:000004">
    <property type="entry name" value="UDP-glucose glycoprotein glucosyltransferase 1"/>
    <property type="match status" value="1"/>
</dbReference>
<evidence type="ECO:0000256" key="2">
    <source>
        <dbReference type="ARBA" id="ARBA00004319"/>
    </source>
</evidence>
<feature type="domain" description="UDP-glucose:glycoprotein glucosyltransferase thioredoxin-like" evidence="16">
    <location>
        <begin position="748"/>
        <end position="970"/>
    </location>
</feature>
<gene>
    <name evidence="18" type="ORF">L9F63_000622</name>
</gene>
<evidence type="ECO:0000256" key="4">
    <source>
        <dbReference type="ARBA" id="ARBA00006351"/>
    </source>
</evidence>
<feature type="compositionally biased region" description="Basic and acidic residues" evidence="12">
    <location>
        <begin position="1558"/>
        <end position="1572"/>
    </location>
</feature>
<keyword evidence="8" id="KW-0256">Endoplasmic reticulum</keyword>
<dbReference type="InterPro" id="IPR040497">
    <property type="entry name" value="Glyco_transf_24"/>
</dbReference>
<dbReference type="Pfam" id="PF18404">
    <property type="entry name" value="Glyco_transf_24"/>
    <property type="match status" value="1"/>
</dbReference>
<keyword evidence="5" id="KW-0328">Glycosyltransferase</keyword>
<dbReference type="GO" id="GO:0018279">
    <property type="term" value="P:protein N-linked glycosylation via asparagine"/>
    <property type="evidence" value="ECO:0007669"/>
    <property type="project" value="TreeGrafter"/>
</dbReference>
<comment type="catalytic activity">
    <reaction evidence="11">
        <text>N(4)-(alpha-D-Man-(1-&gt;2)-alpha-D-Man-(1-&gt;2)-alpha-D-Man-(1-&gt;3)-[alpha-D-Man-(1-&gt;2)-alpha-D-Man-(1-&gt;3)-[alpha-D-Man-(1-&gt;2)-alpha-D-Man-(1-&gt;6)]-alpha-D-Man-(1-&gt;6)]-beta-D-Man-(1-&gt;4)-beta-D-GlcNAc-(1-&gt;4)-beta-D-GlcNAc)-L-asparaginyl-[protein] (N-glucan mannose isomer 9A1,2,3B1,2,3) + UDP-alpha-D-glucose = N(4)-(alpha-D-Glc-(1-&gt;3)-alpha-D-Man-(1-&gt;2)-alpha-D-Man-(1-&gt;2)-alpha-D-Man-(1-&gt;3)-[alpha-D-Man-(1-&gt;2)-alpha-D-Man-(1-&gt;3)-[alpha-D-Man-(1-&gt;2)-alpha-D-Man-(1-&gt;6)]-alpha-D-Man-(1-&gt;6)]-beta-D-Man-(1-&gt;4)-beta-D-GlcNAc-(1-&gt;4)-beta-D-GlcNAc)-L-asparaginyl-[protein] + UDP + H(+)</text>
        <dbReference type="Rhea" id="RHEA:61304"/>
        <dbReference type="Rhea" id="RHEA-COMP:14356"/>
        <dbReference type="Rhea" id="RHEA-COMP:14357"/>
        <dbReference type="ChEBI" id="CHEBI:15378"/>
        <dbReference type="ChEBI" id="CHEBI:58223"/>
        <dbReference type="ChEBI" id="CHEBI:58885"/>
        <dbReference type="ChEBI" id="CHEBI:59080"/>
        <dbReference type="ChEBI" id="CHEBI:139493"/>
    </reaction>
</comment>
<evidence type="ECO:0000313" key="19">
    <source>
        <dbReference type="Proteomes" id="UP001233999"/>
    </source>
</evidence>
<dbReference type="InterPro" id="IPR040694">
    <property type="entry name" value="UGGT_TRXL_2"/>
</dbReference>
<dbReference type="GO" id="GO:0036503">
    <property type="term" value="P:ERAD pathway"/>
    <property type="evidence" value="ECO:0007669"/>
    <property type="project" value="TreeGrafter"/>
</dbReference>
<evidence type="ECO:0000256" key="9">
    <source>
        <dbReference type="ARBA" id="ARBA00023180"/>
    </source>
</evidence>
<feature type="region of interest" description="Disordered" evidence="12">
    <location>
        <begin position="1546"/>
        <end position="1572"/>
    </location>
</feature>
<feature type="domain" description="UGGT thioredoxin-like" evidence="15">
    <location>
        <begin position="464"/>
        <end position="712"/>
    </location>
</feature>
<evidence type="ECO:0000256" key="5">
    <source>
        <dbReference type="ARBA" id="ARBA00022676"/>
    </source>
</evidence>
<feature type="domain" description="UGGT thioredoxin-like" evidence="13">
    <location>
        <begin position="65"/>
        <end position="247"/>
    </location>
</feature>
<evidence type="ECO:0000256" key="1">
    <source>
        <dbReference type="ARBA" id="ARBA00001913"/>
    </source>
</evidence>
<feature type="region of interest" description="Disordered" evidence="12">
    <location>
        <begin position="268"/>
        <end position="291"/>
    </location>
</feature>
<keyword evidence="19" id="KW-1185">Reference proteome</keyword>
<dbReference type="Pfam" id="PF18400">
    <property type="entry name" value="Thioredoxin_12"/>
    <property type="match status" value="1"/>
</dbReference>
<evidence type="ECO:0008006" key="20">
    <source>
        <dbReference type="Google" id="ProtNLM"/>
    </source>
</evidence>